<feature type="domain" description="EF-hand" evidence="3">
    <location>
        <begin position="173"/>
        <end position="208"/>
    </location>
</feature>
<dbReference type="InterPro" id="IPR011992">
    <property type="entry name" value="EF-hand-dom_pair"/>
</dbReference>
<dbReference type="Gene3D" id="1.10.238.10">
    <property type="entry name" value="EF-hand"/>
    <property type="match status" value="1"/>
</dbReference>
<reference evidence="4" key="1">
    <citation type="submission" date="2021-01" db="EMBL/GenBank/DDBJ databases">
        <authorList>
            <person name="Corre E."/>
            <person name="Pelletier E."/>
            <person name="Niang G."/>
            <person name="Scheremetjew M."/>
            <person name="Finn R."/>
            <person name="Kale V."/>
            <person name="Holt S."/>
            <person name="Cochrane G."/>
            <person name="Meng A."/>
            <person name="Brown T."/>
            <person name="Cohen L."/>
        </authorList>
    </citation>
    <scope>NUCLEOTIDE SEQUENCE</scope>
    <source>
        <strain evidence="4">CCMP325</strain>
    </source>
</reference>
<dbReference type="GO" id="GO:0005509">
    <property type="term" value="F:calcium ion binding"/>
    <property type="evidence" value="ECO:0007669"/>
    <property type="project" value="InterPro"/>
</dbReference>
<dbReference type="InterPro" id="IPR013320">
    <property type="entry name" value="ConA-like_dom_sf"/>
</dbReference>
<keyword evidence="1" id="KW-0106">Calcium</keyword>
<feature type="domain" description="B30.2/SPRY" evidence="2">
    <location>
        <begin position="1"/>
        <end position="120"/>
    </location>
</feature>
<dbReference type="InterPro" id="IPR002048">
    <property type="entry name" value="EF_hand_dom"/>
</dbReference>
<dbReference type="CDD" id="cd11709">
    <property type="entry name" value="SPRY"/>
    <property type="match status" value="1"/>
</dbReference>
<dbReference type="InterPro" id="IPR018247">
    <property type="entry name" value="EF_Hand_1_Ca_BS"/>
</dbReference>
<name>A0A7S0E7Z9_9CRYP</name>
<dbReference type="PROSITE" id="PS50222">
    <property type="entry name" value="EF_HAND_2"/>
    <property type="match status" value="1"/>
</dbReference>
<dbReference type="InterPro" id="IPR043136">
    <property type="entry name" value="B30.2/SPRY_sf"/>
</dbReference>
<dbReference type="Gene3D" id="2.60.120.920">
    <property type="match status" value="1"/>
</dbReference>
<dbReference type="AlphaFoldDB" id="A0A7S0E7Z9"/>
<dbReference type="PROSITE" id="PS50188">
    <property type="entry name" value="B302_SPRY"/>
    <property type="match status" value="1"/>
</dbReference>
<gene>
    <name evidence="4" type="ORF">HPHI1048_LOCUS5704</name>
</gene>
<dbReference type="SUPFAM" id="SSF47473">
    <property type="entry name" value="EF-hand"/>
    <property type="match status" value="1"/>
</dbReference>
<evidence type="ECO:0000259" key="3">
    <source>
        <dbReference type="PROSITE" id="PS50222"/>
    </source>
</evidence>
<evidence type="ECO:0000313" key="4">
    <source>
        <dbReference type="EMBL" id="CAD8475306.1"/>
    </source>
</evidence>
<proteinExistence type="predicted"/>
<dbReference type="PROSITE" id="PS00018">
    <property type="entry name" value="EF_HAND_1"/>
    <property type="match status" value="2"/>
</dbReference>
<sequence length="220" mass="24236">MFSWAVASSSMGRCAIMHGNVFESSFKQLRFQGEPLPVNRVTAAGFEQAKTYPRILGPALKEGDTLTVWLDLDTGVLAFSLNGERLGESVDGVTGPVLPAFSCPSSTDCSIELKNYRRWAPDTGWTSSEESQNMGFSDEEVECLKLIFRNNESNAELKISDIRKVFSELGLSMTDADMDDHVQAVDVDGSGRIDQIEFLNLVSNLKLGGLWSLDMLPEKK</sequence>
<evidence type="ECO:0000259" key="2">
    <source>
        <dbReference type="PROSITE" id="PS50188"/>
    </source>
</evidence>
<dbReference type="SUPFAM" id="SSF49899">
    <property type="entry name" value="Concanavalin A-like lectins/glucanases"/>
    <property type="match status" value="1"/>
</dbReference>
<dbReference type="EMBL" id="HBEO01008165">
    <property type="protein sequence ID" value="CAD8475306.1"/>
    <property type="molecule type" value="Transcribed_RNA"/>
</dbReference>
<accession>A0A7S0E7Z9</accession>
<evidence type="ECO:0008006" key="5">
    <source>
        <dbReference type="Google" id="ProtNLM"/>
    </source>
</evidence>
<organism evidence="4">
    <name type="scientific">Hanusia phi</name>
    <dbReference type="NCBI Taxonomy" id="3032"/>
    <lineage>
        <taxon>Eukaryota</taxon>
        <taxon>Cryptophyceae</taxon>
        <taxon>Pyrenomonadales</taxon>
        <taxon>Geminigeraceae</taxon>
        <taxon>Hanusia</taxon>
    </lineage>
</organism>
<protein>
    <recommendedName>
        <fullName evidence="5">Calmodulin</fullName>
    </recommendedName>
</protein>
<evidence type="ECO:0000256" key="1">
    <source>
        <dbReference type="ARBA" id="ARBA00022837"/>
    </source>
</evidence>
<dbReference type="InterPro" id="IPR001870">
    <property type="entry name" value="B30.2/SPRY"/>
</dbReference>